<keyword evidence="1" id="KW-0812">Transmembrane</keyword>
<protein>
    <recommendedName>
        <fullName evidence="3">DUF4760 domain-containing protein</fullName>
    </recommendedName>
</protein>
<dbReference type="AlphaFoldDB" id="A0A1Y5Q386"/>
<name>A0A1Y5Q386_9GAMM</name>
<accession>A0A1Y5Q386</accession>
<proteinExistence type="predicted"/>
<keyword evidence="1" id="KW-0472">Membrane</keyword>
<evidence type="ECO:0000313" key="2">
    <source>
        <dbReference type="EMBL" id="SBV35265.1"/>
    </source>
</evidence>
<dbReference type="EMBL" id="FLTS01000001">
    <property type="protein sequence ID" value="SBV35265.1"/>
    <property type="molecule type" value="Genomic_DNA"/>
</dbReference>
<sequence>MVEVHWTAYVTVLTVPVLAAVGAVIAYRQWRTAQNKLKLDLFDKRMLVYQAARDALGYIGSHGKTSHEQQIEYLTGIQTAKWLFGPEVHSYLSETLWHKIVDLELHQSMVYDAPNDHPDRSKHIKLKAETLKWLIAQYSVLDKMCAKYMVLGH</sequence>
<gene>
    <name evidence="2" type="ORF">STPYR_10195</name>
</gene>
<feature type="transmembrane region" description="Helical" evidence="1">
    <location>
        <begin position="6"/>
        <end position="27"/>
    </location>
</feature>
<evidence type="ECO:0008006" key="3">
    <source>
        <dbReference type="Google" id="ProtNLM"/>
    </source>
</evidence>
<reference evidence="2" key="1">
    <citation type="submission" date="2016-03" db="EMBL/GenBank/DDBJ databases">
        <authorList>
            <person name="Ploux O."/>
        </authorList>
    </citation>
    <scope>NUCLEOTIDE SEQUENCE</scope>
    <source>
        <strain evidence="2">UC10</strain>
    </source>
</reference>
<evidence type="ECO:0000256" key="1">
    <source>
        <dbReference type="SAM" id="Phobius"/>
    </source>
</evidence>
<organism evidence="2">
    <name type="scientific">uncultured Stenotrophomonas sp</name>
    <dbReference type="NCBI Taxonomy" id="165438"/>
    <lineage>
        <taxon>Bacteria</taxon>
        <taxon>Pseudomonadati</taxon>
        <taxon>Pseudomonadota</taxon>
        <taxon>Gammaproteobacteria</taxon>
        <taxon>Lysobacterales</taxon>
        <taxon>Lysobacteraceae</taxon>
        <taxon>Stenotrophomonas</taxon>
        <taxon>environmental samples</taxon>
    </lineage>
</organism>
<keyword evidence="1" id="KW-1133">Transmembrane helix</keyword>